<evidence type="ECO:0008006" key="4">
    <source>
        <dbReference type="Google" id="ProtNLM"/>
    </source>
</evidence>
<name>A0ABN1U2C0_9ACTN</name>
<proteinExistence type="predicted"/>
<protein>
    <recommendedName>
        <fullName evidence="4">HEAT repeat domain-containing protein</fullName>
    </recommendedName>
</protein>
<feature type="compositionally biased region" description="Low complexity" evidence="1">
    <location>
        <begin position="186"/>
        <end position="207"/>
    </location>
</feature>
<evidence type="ECO:0000313" key="2">
    <source>
        <dbReference type="EMBL" id="GAA1113615.1"/>
    </source>
</evidence>
<comment type="caution">
    <text evidence="2">The sequence shown here is derived from an EMBL/GenBank/DDBJ whole genome shotgun (WGS) entry which is preliminary data.</text>
</comment>
<feature type="region of interest" description="Disordered" evidence="1">
    <location>
        <begin position="163"/>
        <end position="226"/>
    </location>
</feature>
<organism evidence="2 3">
    <name type="scientific">Kitasatospora arboriphila</name>
    <dbReference type="NCBI Taxonomy" id="258052"/>
    <lineage>
        <taxon>Bacteria</taxon>
        <taxon>Bacillati</taxon>
        <taxon>Actinomycetota</taxon>
        <taxon>Actinomycetes</taxon>
        <taxon>Kitasatosporales</taxon>
        <taxon>Streptomycetaceae</taxon>
        <taxon>Kitasatospora</taxon>
    </lineage>
</organism>
<feature type="compositionally biased region" description="Low complexity" evidence="1">
    <location>
        <begin position="163"/>
        <end position="174"/>
    </location>
</feature>
<dbReference type="Proteomes" id="UP001499987">
    <property type="component" value="Unassembled WGS sequence"/>
</dbReference>
<gene>
    <name evidence="2" type="ORF">GCM10009663_63010</name>
</gene>
<reference evidence="2 3" key="1">
    <citation type="journal article" date="2019" name="Int. J. Syst. Evol. Microbiol.">
        <title>The Global Catalogue of Microorganisms (GCM) 10K type strain sequencing project: providing services to taxonomists for standard genome sequencing and annotation.</title>
        <authorList>
            <consortium name="The Broad Institute Genomics Platform"/>
            <consortium name="The Broad Institute Genome Sequencing Center for Infectious Disease"/>
            <person name="Wu L."/>
            <person name="Ma J."/>
        </authorList>
    </citation>
    <scope>NUCLEOTIDE SEQUENCE [LARGE SCALE GENOMIC DNA]</scope>
    <source>
        <strain evidence="2 3">JCM 13002</strain>
    </source>
</reference>
<sequence length="226" mass="23204">MFGLLLTGSLSGAAEQPTVAPDATTPAADPHARDLVAAMMDAAANRPYDEVADFLGHLDSDRAPALVPALHRAAAARPVGDLAQLLALLRPRNRGAAEEILRIAVLTRQVGDVAEPASLLAAESGSGIRTALPEAAARRPIPDMVQLARLLCPVTGAFGAAPVLPSSDSVSASSTGGAGERDREPVVTGADALGVAGGAARRPVGGRTSRVWRWRTRPIPRAEPST</sequence>
<dbReference type="EMBL" id="BAAALD010000089">
    <property type="protein sequence ID" value="GAA1113615.1"/>
    <property type="molecule type" value="Genomic_DNA"/>
</dbReference>
<dbReference type="RefSeq" id="WP_344627104.1">
    <property type="nucleotide sequence ID" value="NZ_BAAALD010000089.1"/>
</dbReference>
<keyword evidence="3" id="KW-1185">Reference proteome</keyword>
<accession>A0ABN1U2C0</accession>
<evidence type="ECO:0000256" key="1">
    <source>
        <dbReference type="SAM" id="MobiDB-lite"/>
    </source>
</evidence>
<evidence type="ECO:0000313" key="3">
    <source>
        <dbReference type="Proteomes" id="UP001499987"/>
    </source>
</evidence>